<comment type="caution">
    <text evidence="2">The sequence shown here is derived from an EMBL/GenBank/DDBJ whole genome shotgun (WGS) entry which is preliminary data.</text>
</comment>
<proteinExistence type="predicted"/>
<sequence>MCFSWLHKYSTAESQSNNTVPKDIVSPQPKELREPYSTPSNNLRPLSELVAEQKRNRKWYHYRPGDNGGLDAVGNV</sequence>
<dbReference type="Proteomes" id="UP001215712">
    <property type="component" value="Unassembled WGS sequence"/>
</dbReference>
<organism evidence="2 3">
    <name type="scientific">Penicillium malachiteum</name>
    <dbReference type="NCBI Taxonomy" id="1324776"/>
    <lineage>
        <taxon>Eukaryota</taxon>
        <taxon>Fungi</taxon>
        <taxon>Dikarya</taxon>
        <taxon>Ascomycota</taxon>
        <taxon>Pezizomycotina</taxon>
        <taxon>Eurotiomycetes</taxon>
        <taxon>Eurotiomycetidae</taxon>
        <taxon>Eurotiales</taxon>
        <taxon>Aspergillaceae</taxon>
        <taxon>Penicillium</taxon>
    </lineage>
</organism>
<reference evidence="2" key="1">
    <citation type="journal article" date="2023" name="IMA Fungus">
        <title>Comparative genomic study of the Penicillium genus elucidates a diverse pangenome and 15 lateral gene transfer events.</title>
        <authorList>
            <person name="Petersen C."/>
            <person name="Sorensen T."/>
            <person name="Nielsen M.R."/>
            <person name="Sondergaard T.E."/>
            <person name="Sorensen J.L."/>
            <person name="Fitzpatrick D.A."/>
            <person name="Frisvad J.C."/>
            <person name="Nielsen K.L."/>
        </authorList>
    </citation>
    <scope>NUCLEOTIDE SEQUENCE</scope>
    <source>
        <strain evidence="2">IBT 17514</strain>
    </source>
</reference>
<keyword evidence="3" id="KW-1185">Reference proteome</keyword>
<feature type="compositionally biased region" description="Polar residues" evidence="1">
    <location>
        <begin position="11"/>
        <end position="20"/>
    </location>
</feature>
<feature type="region of interest" description="Disordered" evidence="1">
    <location>
        <begin position="1"/>
        <end position="45"/>
    </location>
</feature>
<evidence type="ECO:0000313" key="2">
    <source>
        <dbReference type="EMBL" id="KAJ5712376.1"/>
    </source>
</evidence>
<name>A0AAD6HFJ2_9EURO</name>
<evidence type="ECO:0000313" key="3">
    <source>
        <dbReference type="Proteomes" id="UP001215712"/>
    </source>
</evidence>
<accession>A0AAD6HFJ2</accession>
<evidence type="ECO:0000256" key="1">
    <source>
        <dbReference type="SAM" id="MobiDB-lite"/>
    </source>
</evidence>
<dbReference type="AlphaFoldDB" id="A0AAD6HFJ2"/>
<protein>
    <submittedName>
        <fullName evidence="2">Uncharacterized protein</fullName>
    </submittedName>
</protein>
<dbReference type="EMBL" id="JAQJAN010000013">
    <property type="protein sequence ID" value="KAJ5712376.1"/>
    <property type="molecule type" value="Genomic_DNA"/>
</dbReference>
<reference evidence="2" key="2">
    <citation type="submission" date="2023-01" db="EMBL/GenBank/DDBJ databases">
        <authorList>
            <person name="Petersen C."/>
        </authorList>
    </citation>
    <scope>NUCLEOTIDE SEQUENCE</scope>
    <source>
        <strain evidence="2">IBT 17514</strain>
    </source>
</reference>
<gene>
    <name evidence="2" type="ORF">N7493_008844</name>
</gene>